<reference evidence="1 2" key="1">
    <citation type="submission" date="2019-09" db="EMBL/GenBank/DDBJ databases">
        <title>A chromosome-level genome assembly of the Chinese tupelo Nyssa sinensis.</title>
        <authorList>
            <person name="Yang X."/>
            <person name="Kang M."/>
            <person name="Yang Y."/>
            <person name="Xiong H."/>
            <person name="Wang M."/>
            <person name="Zhang Z."/>
            <person name="Wang Z."/>
            <person name="Wu H."/>
            <person name="Ma T."/>
            <person name="Liu J."/>
            <person name="Xi Z."/>
        </authorList>
    </citation>
    <scope>NUCLEOTIDE SEQUENCE [LARGE SCALE GENOMIC DNA]</scope>
    <source>
        <strain evidence="1">J267</strain>
        <tissue evidence="1">Leaf</tissue>
    </source>
</reference>
<dbReference type="OrthoDB" id="1746019at2759"/>
<dbReference type="InterPro" id="IPR027417">
    <property type="entry name" value="P-loop_NTPase"/>
</dbReference>
<name>A0A5J5BV52_9ASTE</name>
<evidence type="ECO:0000313" key="1">
    <source>
        <dbReference type="EMBL" id="KAA8545151.1"/>
    </source>
</evidence>
<dbReference type="Proteomes" id="UP000325577">
    <property type="component" value="Linkage Group LG10"/>
</dbReference>
<sequence length="196" mass="21916">MLTGCRAEVSTASTDGFSGGRWEVEGEIRVWVCGSFSAIRRVSSVLLSLNRSSQVVIHSIIHIVAVPCGEFYGQSSAKDWDVCGSSETFDLLNSQNKPVEILKLLQGPLEQGLTIIYVPTRKETFSIAKFLCQFGVRAAAYNAKLPKSHLRQVHKEFHENALECQKYVATDLLWWRGLAHILEEKGFIKEGEKKCL</sequence>
<evidence type="ECO:0000313" key="2">
    <source>
        <dbReference type="Proteomes" id="UP000325577"/>
    </source>
</evidence>
<dbReference type="SUPFAM" id="SSF52540">
    <property type="entry name" value="P-loop containing nucleoside triphosphate hydrolases"/>
    <property type="match status" value="1"/>
</dbReference>
<dbReference type="Gene3D" id="3.40.50.300">
    <property type="entry name" value="P-loop containing nucleotide triphosphate hydrolases"/>
    <property type="match status" value="1"/>
</dbReference>
<dbReference type="AlphaFoldDB" id="A0A5J5BV52"/>
<accession>A0A5J5BV52</accession>
<gene>
    <name evidence="1" type="ORF">F0562_019960</name>
</gene>
<protein>
    <submittedName>
        <fullName evidence="1">Uncharacterized protein</fullName>
    </submittedName>
</protein>
<organism evidence="1 2">
    <name type="scientific">Nyssa sinensis</name>
    <dbReference type="NCBI Taxonomy" id="561372"/>
    <lineage>
        <taxon>Eukaryota</taxon>
        <taxon>Viridiplantae</taxon>
        <taxon>Streptophyta</taxon>
        <taxon>Embryophyta</taxon>
        <taxon>Tracheophyta</taxon>
        <taxon>Spermatophyta</taxon>
        <taxon>Magnoliopsida</taxon>
        <taxon>eudicotyledons</taxon>
        <taxon>Gunneridae</taxon>
        <taxon>Pentapetalae</taxon>
        <taxon>asterids</taxon>
        <taxon>Cornales</taxon>
        <taxon>Nyssaceae</taxon>
        <taxon>Nyssa</taxon>
    </lineage>
</organism>
<dbReference type="EMBL" id="CM018033">
    <property type="protein sequence ID" value="KAA8545151.1"/>
    <property type="molecule type" value="Genomic_DNA"/>
</dbReference>
<proteinExistence type="predicted"/>
<keyword evidence="2" id="KW-1185">Reference proteome</keyword>